<dbReference type="AlphaFoldDB" id="A0A0A1WNA5"/>
<evidence type="ECO:0000256" key="2">
    <source>
        <dbReference type="ARBA" id="ARBA00022837"/>
    </source>
</evidence>
<dbReference type="PROSITE" id="PS50240">
    <property type="entry name" value="TRYPSIN_DOM"/>
    <property type="match status" value="1"/>
</dbReference>
<dbReference type="InterPro" id="IPR033116">
    <property type="entry name" value="TRYPSIN_SER"/>
</dbReference>
<dbReference type="SMART" id="SM00680">
    <property type="entry name" value="CLIP"/>
    <property type="match status" value="2"/>
</dbReference>
<feature type="domain" description="Peptidase S1" evidence="9">
    <location>
        <begin position="264"/>
        <end position="519"/>
    </location>
</feature>
<reference evidence="10" key="1">
    <citation type="submission" date="2014-11" db="EMBL/GenBank/DDBJ databases">
        <authorList>
            <person name="Geib S."/>
        </authorList>
    </citation>
    <scope>NUCLEOTIDE SEQUENCE</scope>
</reference>
<dbReference type="PRINTS" id="PR00722">
    <property type="entry name" value="CHYMOTRYPSIN"/>
</dbReference>
<dbReference type="Pfam" id="PF00089">
    <property type="entry name" value="Trypsin"/>
    <property type="match status" value="1"/>
</dbReference>
<keyword evidence="7" id="KW-0720">Serine protease</keyword>
<evidence type="ECO:0000256" key="8">
    <source>
        <dbReference type="SAM" id="SignalP"/>
    </source>
</evidence>
<dbReference type="PANTHER" id="PTHR24252:SF7">
    <property type="entry name" value="HYALIN"/>
    <property type="match status" value="1"/>
</dbReference>
<dbReference type="InterPro" id="IPR018114">
    <property type="entry name" value="TRYPSIN_HIS"/>
</dbReference>
<keyword evidence="7" id="KW-0378">Hydrolase</keyword>
<name>A0A0A1WNA5_ZEUCU</name>
<dbReference type="SMART" id="SM00020">
    <property type="entry name" value="Tryp_SPc"/>
    <property type="match status" value="1"/>
</dbReference>
<keyword evidence="4" id="KW-1015">Disulfide bond</keyword>
<dbReference type="InterPro" id="IPR043504">
    <property type="entry name" value="Peptidase_S1_PA_chymotrypsin"/>
</dbReference>
<dbReference type="PROSITE" id="PS00134">
    <property type="entry name" value="TRYPSIN_HIS"/>
    <property type="match status" value="1"/>
</dbReference>
<keyword evidence="7 10" id="KW-0645">Protease</keyword>
<dbReference type="EMBL" id="GBXI01014404">
    <property type="protein sequence ID" value="JAC99887.1"/>
    <property type="molecule type" value="Transcribed_RNA"/>
</dbReference>
<accession>A0A0A1WNA5</accession>
<proteinExistence type="inferred from homology"/>
<reference evidence="10" key="2">
    <citation type="journal article" date="2015" name="Gigascience">
        <title>Reconstructing a comprehensive transcriptome assembly of a white-pupal translocated strain of the pest fruit fly Bactrocera cucurbitae.</title>
        <authorList>
            <person name="Sim S.B."/>
            <person name="Calla B."/>
            <person name="Hall B."/>
            <person name="DeRego T."/>
            <person name="Geib S.M."/>
        </authorList>
    </citation>
    <scope>NUCLEOTIDE SEQUENCE</scope>
</reference>
<dbReference type="PANTHER" id="PTHR24252">
    <property type="entry name" value="ACROSIN-RELATED"/>
    <property type="match status" value="1"/>
</dbReference>
<keyword evidence="1 8" id="KW-0732">Signal</keyword>
<keyword evidence="3" id="KW-0865">Zymogen</keyword>
<dbReference type="GO" id="GO:0004252">
    <property type="term" value="F:serine-type endopeptidase activity"/>
    <property type="evidence" value="ECO:0007669"/>
    <property type="project" value="InterPro"/>
</dbReference>
<evidence type="ECO:0000256" key="3">
    <source>
        <dbReference type="ARBA" id="ARBA00023145"/>
    </source>
</evidence>
<dbReference type="GO" id="GO:0006508">
    <property type="term" value="P:proteolysis"/>
    <property type="evidence" value="ECO:0007669"/>
    <property type="project" value="UniProtKB-KW"/>
</dbReference>
<evidence type="ECO:0000256" key="5">
    <source>
        <dbReference type="ARBA" id="ARBA00023180"/>
    </source>
</evidence>
<sequence>MITMLKEYTRLYIFLIICGLGATQDYEEGDSCDFAGYNGTCLAKSNCHTLPFFRSLQIGRCDFLVFEEMICCPNLPIVQTPPKNLDPSPVESSTEGIQIGSHTRNVVDNNKLDALIQEIFGKNAPAENETETNHRNKASATDANEKYIKFYYKIWPGHALGSTTTTTVKPGQVLSRNADLRLHDIFSLGNANNACETRHYKGVCKPRLQCTHLAQSLTDMRLKDNDVPLCGREDMICCPNTVRPAVRACRAIERGLPPFQEEHIIGGDKVSILHYPHMAKIVYERSNFVCGGTLIHERFVLTAAHCVIVRGTNASKVIMGVADLTDTKSRSRQEIDIETTFEHPRYSSFSKYFDIALIKLKKNVTFSLAVYPTCLHTDPTELPDGVELTAAGWGLTEKQGTYSMAYFNFSLMHIVTSEHLMAVQLNKVPHAECNQSYAYHIDRHLKHGIDDTQLCALAPGKDTCGGDSGGPLLLLKNATYNSYRIVGVVSFGDLMCGHTTPGVYTRVSAFLDFIEDIVWPEALRKQ</sequence>
<feature type="chain" id="PRO_5001994004" evidence="8">
    <location>
        <begin position="24"/>
        <end position="526"/>
    </location>
</feature>
<feature type="signal peptide" evidence="8">
    <location>
        <begin position="1"/>
        <end position="23"/>
    </location>
</feature>
<evidence type="ECO:0000259" key="9">
    <source>
        <dbReference type="PROSITE" id="PS50240"/>
    </source>
</evidence>
<dbReference type="SUPFAM" id="SSF50494">
    <property type="entry name" value="Trypsin-like serine proteases"/>
    <property type="match status" value="1"/>
</dbReference>
<dbReference type="CDD" id="cd00190">
    <property type="entry name" value="Tryp_SPc"/>
    <property type="match status" value="1"/>
</dbReference>
<dbReference type="InterPro" id="IPR001254">
    <property type="entry name" value="Trypsin_dom"/>
</dbReference>
<dbReference type="InterPro" id="IPR022700">
    <property type="entry name" value="CLIP"/>
</dbReference>
<gene>
    <name evidence="10" type="primary">psh_2</name>
    <name evidence="10" type="ORF">g.50481</name>
</gene>
<dbReference type="InterPro" id="IPR009003">
    <property type="entry name" value="Peptidase_S1_PA"/>
</dbReference>
<evidence type="ECO:0000256" key="6">
    <source>
        <dbReference type="ARBA" id="ARBA00024195"/>
    </source>
</evidence>
<keyword evidence="5" id="KW-0325">Glycoprotein</keyword>
<dbReference type="Gene3D" id="2.40.10.10">
    <property type="entry name" value="Trypsin-like serine proteases"/>
    <property type="match status" value="1"/>
</dbReference>
<dbReference type="PROSITE" id="PS00135">
    <property type="entry name" value="TRYPSIN_SER"/>
    <property type="match status" value="1"/>
</dbReference>
<keyword evidence="2" id="KW-0106">Calcium</keyword>
<evidence type="ECO:0000256" key="4">
    <source>
        <dbReference type="ARBA" id="ARBA00023157"/>
    </source>
</evidence>
<evidence type="ECO:0000313" key="10">
    <source>
        <dbReference type="EMBL" id="JAC99887.1"/>
    </source>
</evidence>
<comment type="similarity">
    <text evidence="6">Belongs to the peptidase S1 family. CLIP subfamily.</text>
</comment>
<protein>
    <submittedName>
        <fullName evidence="10">Serine protease persephone</fullName>
    </submittedName>
</protein>
<dbReference type="FunFam" id="2.40.10.10:FF:000028">
    <property type="entry name" value="Serine protease easter"/>
    <property type="match status" value="1"/>
</dbReference>
<organism evidence="10">
    <name type="scientific">Zeugodacus cucurbitae</name>
    <name type="common">Melon fruit fly</name>
    <name type="synonym">Bactrocera cucurbitae</name>
    <dbReference type="NCBI Taxonomy" id="28588"/>
    <lineage>
        <taxon>Eukaryota</taxon>
        <taxon>Metazoa</taxon>
        <taxon>Ecdysozoa</taxon>
        <taxon>Arthropoda</taxon>
        <taxon>Hexapoda</taxon>
        <taxon>Insecta</taxon>
        <taxon>Pterygota</taxon>
        <taxon>Neoptera</taxon>
        <taxon>Endopterygota</taxon>
        <taxon>Diptera</taxon>
        <taxon>Brachycera</taxon>
        <taxon>Muscomorpha</taxon>
        <taxon>Tephritoidea</taxon>
        <taxon>Tephritidae</taxon>
        <taxon>Zeugodacus</taxon>
        <taxon>Zeugodacus</taxon>
    </lineage>
</organism>
<evidence type="ECO:0000256" key="1">
    <source>
        <dbReference type="ARBA" id="ARBA00022729"/>
    </source>
</evidence>
<dbReference type="InterPro" id="IPR001314">
    <property type="entry name" value="Peptidase_S1A"/>
</dbReference>
<evidence type="ECO:0000256" key="7">
    <source>
        <dbReference type="RuleBase" id="RU363034"/>
    </source>
</evidence>